<name>A0A097IW92_9ADEN</name>
<protein>
    <submittedName>
        <fullName evidence="2">Control protein E4orf2</fullName>
    </submittedName>
</protein>
<dbReference type="OrthoDB" id="18479at10239"/>
<keyword evidence="1" id="KW-0812">Transmembrane</keyword>
<accession>A0A097IW92</accession>
<dbReference type="KEGG" id="vg:22220276"/>
<keyword evidence="1" id="KW-1133">Transmembrane helix</keyword>
<dbReference type="RefSeq" id="YP_009109600.1">
    <property type="nucleotide sequence ID" value="NC_025678.1"/>
</dbReference>
<dbReference type="EMBL" id="KM190146">
    <property type="protein sequence ID" value="AIT70999.1"/>
    <property type="molecule type" value="Genomic_DNA"/>
</dbReference>
<evidence type="ECO:0000313" key="3">
    <source>
        <dbReference type="Proteomes" id="UP000128946"/>
    </source>
</evidence>
<reference evidence="2 3" key="1">
    <citation type="submission" date="2014-07" db="EMBL/GenBank/DDBJ databases">
        <title>Full genome sequence analysis of a novel adenovirus of rhesus macaque origin indicates a new simian adenovirus serotype and species.</title>
        <authorList>
            <person name="Malouli D."/>
            <person name="Howell G.L."/>
            <person name="Legasse A.W."/>
            <person name="Kahl C."/>
            <person name="Axthelm M.K."/>
            <person name="Hansen S.G."/>
            <person name="Frueh K."/>
        </authorList>
    </citation>
    <scope>NUCLEOTIDE SEQUENCE [LARGE SCALE GENOMIC DNA]</scope>
    <source>
        <strain evidence="2">23336</strain>
    </source>
</reference>
<keyword evidence="1" id="KW-0472">Membrane</keyword>
<feature type="transmembrane region" description="Helical" evidence="1">
    <location>
        <begin position="6"/>
        <end position="22"/>
    </location>
</feature>
<dbReference type="Proteomes" id="UP000128946">
    <property type="component" value="Segment"/>
</dbReference>
<organism evidence="2 3">
    <name type="scientific">Simian adenovirus DM-2014</name>
    <dbReference type="NCBI Taxonomy" id="1560346"/>
    <lineage>
        <taxon>Viruses</taxon>
        <taxon>Varidnaviria</taxon>
        <taxon>Bamfordvirae</taxon>
        <taxon>Preplasmiviricota</taxon>
        <taxon>Polisuviricotina</taxon>
        <taxon>Pharingeaviricetes</taxon>
        <taxon>Rowavirales</taxon>
        <taxon>Adenoviridae</taxon>
        <taxon>Mastadenovirus</taxon>
        <taxon>Mastadenovirus rhesi</taxon>
        <taxon>Simian mastadenovirus H</taxon>
        <taxon>simian adenovirus 54</taxon>
    </lineage>
</organism>
<evidence type="ECO:0000313" key="2">
    <source>
        <dbReference type="EMBL" id="AIT70999.1"/>
    </source>
</evidence>
<dbReference type="GeneID" id="22220276"/>
<proteinExistence type="predicted"/>
<evidence type="ECO:0000256" key="1">
    <source>
        <dbReference type="SAM" id="Phobius"/>
    </source>
</evidence>
<keyword evidence="3" id="KW-1185">Reference proteome</keyword>
<sequence length="166" mass="19365">MAVAARLWEGLFCIVLFILLCFKPRKFNSFIFLYRVSMFAQRPVWVSVTVPQMLLDYLHELNIDVLGFLRQECSYFWYHCMDYYTPPHQYCFWGATVVQLAPCLRIFCSVATADLQPGEDNTAMVVSDFAEYLQLSLRQKLRCRGVDPDLSRVNLLQVSQEAELLQ</sequence>